<feature type="compositionally biased region" description="Pro residues" evidence="3">
    <location>
        <begin position="313"/>
        <end position="349"/>
    </location>
</feature>
<dbReference type="GO" id="GO:0032456">
    <property type="term" value="P:endocytic recycling"/>
    <property type="evidence" value="ECO:0007669"/>
    <property type="project" value="TreeGrafter"/>
</dbReference>
<comment type="similarity">
    <text evidence="1">Belongs to the WASH1 family.</text>
</comment>
<dbReference type="GO" id="GO:0005769">
    <property type="term" value="C:early endosome"/>
    <property type="evidence" value="ECO:0007669"/>
    <property type="project" value="InterPro"/>
</dbReference>
<dbReference type="EMBL" id="GBYB01002621">
    <property type="protein sequence ID" value="JAG72388.1"/>
    <property type="molecule type" value="Transcribed_RNA"/>
</dbReference>
<dbReference type="AlphaFoldDB" id="A0A0C9R785"/>
<reference evidence="7" key="2">
    <citation type="submission" date="2025-04" db="UniProtKB">
        <authorList>
            <consortium name="RefSeq"/>
        </authorList>
    </citation>
    <scope>IDENTIFICATION</scope>
    <source>
        <strain evidence="7">USDA-PBARC FA_bdor</strain>
        <tissue evidence="7">Whole organism</tissue>
    </source>
</reference>
<evidence type="ECO:0000256" key="2">
    <source>
        <dbReference type="ARBA" id="ARBA00023203"/>
    </source>
</evidence>
<dbReference type="GO" id="GO:0043015">
    <property type="term" value="F:gamma-tubulin binding"/>
    <property type="evidence" value="ECO:0007669"/>
    <property type="project" value="TreeGrafter"/>
</dbReference>
<organism evidence="5">
    <name type="scientific">Fopius arisanus</name>
    <dbReference type="NCBI Taxonomy" id="64838"/>
    <lineage>
        <taxon>Eukaryota</taxon>
        <taxon>Metazoa</taxon>
        <taxon>Ecdysozoa</taxon>
        <taxon>Arthropoda</taxon>
        <taxon>Hexapoda</taxon>
        <taxon>Insecta</taxon>
        <taxon>Pterygota</taxon>
        <taxon>Neoptera</taxon>
        <taxon>Endopterygota</taxon>
        <taxon>Hymenoptera</taxon>
        <taxon>Apocrita</taxon>
        <taxon>Ichneumonoidea</taxon>
        <taxon>Braconidae</taxon>
        <taxon>Opiinae</taxon>
        <taxon>Fopius</taxon>
    </lineage>
</organism>
<proteinExistence type="inferred from homology"/>
<sequence>MLERIEISVIPNDSRHEETIILITECLDNLRTAASHIFQGIDDRIAGYRSRLSTIKARTNKIERQLSNLENTMSMKAVKMYSDAKYPAYSTYQEYQTIIDTGISQNHPESRGTSTLLDDRRRKPLESAQSRSNSNYYSPELNLKEKLQFYYVMGKSLQKKSGESSHKLKIDKVSSVSALLINEPSQEGLEQPVSSRGKGEEMQDAPDSIGQPWRSDIESPSYLYAPMLGEVPQINVPAILPDLPGIVDDEKFVLDLSSQSPIAPSSAVTSPTLRIDLPDTAIAPEIPETREKELQVDSPNLPSIGETAAQRAPSPPPPPPPPPPPTLPEPPVSAPAPPPPPPPPPPSAPEAPAASEPRIIPKPPVVAPADDRGNLMAAIRAAGGVGKAKLRQTTSIIEQNEDRFSSASVGGDLMADLHAKLAMRRKAMTGGAVGALERISRLIPPPPKPNEASDRNSATSECDSQNDNDDWEE</sequence>
<dbReference type="GeneID" id="105269659"/>
<feature type="compositionally biased region" description="Polar residues" evidence="3">
    <location>
        <begin position="103"/>
        <end position="116"/>
    </location>
</feature>
<feature type="compositionally biased region" description="Polar residues" evidence="3">
    <location>
        <begin position="127"/>
        <end position="137"/>
    </location>
</feature>
<name>A0A0C9R785_9HYME</name>
<dbReference type="InterPro" id="IPR003124">
    <property type="entry name" value="WH2_dom"/>
</dbReference>
<dbReference type="RefSeq" id="XP_011308375.1">
    <property type="nucleotide sequence ID" value="XM_011310073.1"/>
</dbReference>
<evidence type="ECO:0000256" key="3">
    <source>
        <dbReference type="SAM" id="MobiDB-lite"/>
    </source>
</evidence>
<dbReference type="Proteomes" id="UP000694866">
    <property type="component" value="Unplaced"/>
</dbReference>
<dbReference type="GO" id="GO:0043014">
    <property type="term" value="F:alpha-tubulin binding"/>
    <property type="evidence" value="ECO:0007669"/>
    <property type="project" value="InterPro"/>
</dbReference>
<dbReference type="Pfam" id="PF11945">
    <property type="entry name" value="WASH_WAHD"/>
    <property type="match status" value="1"/>
</dbReference>
<dbReference type="GO" id="GO:0042147">
    <property type="term" value="P:retrograde transport, endosome to Golgi"/>
    <property type="evidence" value="ECO:0007669"/>
    <property type="project" value="TreeGrafter"/>
</dbReference>
<protein>
    <submittedName>
        <fullName evidence="7">WAS protein family homolog 1</fullName>
    </submittedName>
    <submittedName>
        <fullName evidence="5">Wash1 protein</fullName>
    </submittedName>
</protein>
<keyword evidence="6" id="KW-1185">Reference proteome</keyword>
<gene>
    <name evidence="5" type="primary">wash1</name>
    <name evidence="7" type="synonym">LOC105269659</name>
    <name evidence="5" type="ORF">g.8225</name>
</gene>
<dbReference type="GO" id="GO:0055037">
    <property type="term" value="C:recycling endosome"/>
    <property type="evidence" value="ECO:0007669"/>
    <property type="project" value="TreeGrafter"/>
</dbReference>
<dbReference type="PROSITE" id="PS51082">
    <property type="entry name" value="WH2"/>
    <property type="match status" value="1"/>
</dbReference>
<accession>A0A9R1TFF2</accession>
<evidence type="ECO:0000259" key="4">
    <source>
        <dbReference type="PROSITE" id="PS51082"/>
    </source>
</evidence>
<dbReference type="InterPro" id="IPR021854">
    <property type="entry name" value="WASH1_WAHD"/>
</dbReference>
<dbReference type="OrthoDB" id="307871at2759"/>
<feature type="domain" description="WH2" evidence="4">
    <location>
        <begin position="371"/>
        <end position="393"/>
    </location>
</feature>
<dbReference type="GO" id="GO:0034314">
    <property type="term" value="P:Arp2/3 complex-mediated actin nucleation"/>
    <property type="evidence" value="ECO:0007669"/>
    <property type="project" value="InterPro"/>
</dbReference>
<reference evidence="5" key="1">
    <citation type="submission" date="2015-01" db="EMBL/GenBank/DDBJ databases">
        <title>Transcriptome Assembly of Fopius arisanus.</title>
        <authorList>
            <person name="Geib S."/>
        </authorList>
    </citation>
    <scope>NUCLEOTIDE SEQUENCE</scope>
</reference>
<dbReference type="GO" id="GO:0003779">
    <property type="term" value="F:actin binding"/>
    <property type="evidence" value="ECO:0007669"/>
    <property type="project" value="UniProtKB-KW"/>
</dbReference>
<dbReference type="InterPro" id="IPR028290">
    <property type="entry name" value="WASH1"/>
</dbReference>
<feature type="region of interest" description="Disordered" evidence="3">
    <location>
        <begin position="183"/>
        <end position="214"/>
    </location>
</feature>
<dbReference type="GO" id="GO:0006887">
    <property type="term" value="P:exocytosis"/>
    <property type="evidence" value="ECO:0007669"/>
    <property type="project" value="TreeGrafter"/>
</dbReference>
<dbReference type="GO" id="GO:0005829">
    <property type="term" value="C:cytosol"/>
    <property type="evidence" value="ECO:0007669"/>
    <property type="project" value="GOC"/>
</dbReference>
<evidence type="ECO:0000256" key="1">
    <source>
        <dbReference type="ARBA" id="ARBA00005602"/>
    </source>
</evidence>
<evidence type="ECO:0000313" key="5">
    <source>
        <dbReference type="EMBL" id="JAG72388.1"/>
    </source>
</evidence>
<accession>A0A0C9R785</accession>
<dbReference type="PANTHER" id="PTHR23331">
    <property type="entry name" value="CXYORF1"/>
    <property type="match status" value="1"/>
</dbReference>
<feature type="region of interest" description="Disordered" evidence="3">
    <location>
        <begin position="103"/>
        <end position="137"/>
    </location>
</feature>
<dbReference type="KEGG" id="fas:105269659"/>
<feature type="region of interest" description="Disordered" evidence="3">
    <location>
        <begin position="283"/>
        <end position="370"/>
    </location>
</feature>
<keyword evidence="2" id="KW-0009">Actin-binding</keyword>
<feature type="region of interest" description="Disordered" evidence="3">
    <location>
        <begin position="440"/>
        <end position="473"/>
    </location>
</feature>
<evidence type="ECO:0000313" key="7">
    <source>
        <dbReference type="RefSeq" id="XP_011308375.1"/>
    </source>
</evidence>
<dbReference type="GO" id="GO:0071203">
    <property type="term" value="C:WASH complex"/>
    <property type="evidence" value="ECO:0007669"/>
    <property type="project" value="InterPro"/>
</dbReference>
<evidence type="ECO:0000313" key="6">
    <source>
        <dbReference type="Proteomes" id="UP000694866"/>
    </source>
</evidence>
<feature type="compositionally biased region" description="Acidic residues" evidence="3">
    <location>
        <begin position="464"/>
        <end position="473"/>
    </location>
</feature>
<dbReference type="PANTHER" id="PTHR23331:SF1">
    <property type="entry name" value="WASH COMPLEX SUBUNIT 1"/>
    <property type="match status" value="1"/>
</dbReference>